<evidence type="ECO:0000313" key="2">
    <source>
        <dbReference type="Proteomes" id="UP001057868"/>
    </source>
</evidence>
<dbReference type="Proteomes" id="UP001057868">
    <property type="component" value="Unassembled WGS sequence"/>
</dbReference>
<proteinExistence type="predicted"/>
<evidence type="ECO:0000313" key="1">
    <source>
        <dbReference type="EMBL" id="GKU24349.1"/>
    </source>
</evidence>
<sequence>MINELKNYIDKIVMIAEKLGMEDINRHFYDEVANIKVYFHGGYDYGKKSTSPQRLIFSNKEFKGFVSQHRIRFEELNVALPYNGEQDLLLTVFGDEEIEGRDKKNLNERRYNNYPTLPLIIFTEDFFRIPYGEVLAYASIIETLESCCEYRVVAFNERDVRSYESIFSRYLYCVSFLKRTIDIVKIADETRDNLHNLIFEIYDENDSHIDLVLKGGWIKQISEKLKEIESLNVACNSLKDFIFQQLFSIQEENKNNVLRRLRYFKANSYASTFAKDILLKYGTVIEEIDQFTDEVSKNQHINSDYQIVRRMEATRHYLEDACEFATIGTFSSGKTTFINTLLASNHKLRTSAAHNTAVLLKIHKDDEVKGEYSKITFKDKIELDLIEPASTNELAQLYRGQENGRVISVDRINARIKIRYGNRTSVILIENEKTIIVTEGQILKPNDKLTEGFSDVHNCRKVKCVSRDELLVLIDELNAKRLSSISVTLESENKSDFEKGSRAIGVIKALLKIANNTESTIDIESLKEVGLENCHHIKLTAEYNKGPIEIKLDNNGWRYFSDNVEEDVYIERPECYIFAKEIDVFMKSSFLQYCTIIDTPGFGSVTEKHDAISERYLMEHNGILLIMIKISNATEKLSMRVLLNKVEAIYNNNSNLNKKNVTFILNCFANSTTEEHLISACRNVSKMIVDKGFSKDKIFVCNLKRSIENNEYLDRMFDEFPSYKMFASSIKREIEEKGMLQKFIGVKDIWDGFFESKINELTRENSELKNDKRNRERIVSDNEFALGQTKNIQMLDFYELKKKYMDEVNPLLRMVDGLSSKKEWKQSKDDIFVFLDTVSGIDDYIERDYNKVYDIASKAGIRDIEIPQISNRKKFIVPSETFKDLYNDILYRRSWGLFWHNKHRFQKELYDFLTDEIDKSFEIMEKEYYKICSEQFAKFKKYCIAVIMKRIEVNKDDGTNKYIIESNEILNKEYRKFYKSWSVLSSLISKMDDMRNNY</sequence>
<name>A0A9W5Y0M5_9CLOT</name>
<dbReference type="EMBL" id="BQXY01000001">
    <property type="protein sequence ID" value="GKU24349.1"/>
    <property type="molecule type" value="Genomic_DNA"/>
</dbReference>
<protein>
    <recommendedName>
        <fullName evidence="3">Dynamin family protein</fullName>
    </recommendedName>
</protein>
<dbReference type="SUPFAM" id="SSF52540">
    <property type="entry name" value="P-loop containing nucleoside triphosphate hydrolases"/>
    <property type="match status" value="1"/>
</dbReference>
<organism evidence="1 2">
    <name type="scientific">Clostridium folliculivorans</name>
    <dbReference type="NCBI Taxonomy" id="2886038"/>
    <lineage>
        <taxon>Bacteria</taxon>
        <taxon>Bacillati</taxon>
        <taxon>Bacillota</taxon>
        <taxon>Clostridia</taxon>
        <taxon>Eubacteriales</taxon>
        <taxon>Clostridiaceae</taxon>
        <taxon>Clostridium</taxon>
    </lineage>
</organism>
<comment type="caution">
    <text evidence="1">The sequence shown here is derived from an EMBL/GenBank/DDBJ whole genome shotgun (WGS) entry which is preliminary data.</text>
</comment>
<dbReference type="Gene3D" id="3.40.50.300">
    <property type="entry name" value="P-loop containing nucleotide triphosphate hydrolases"/>
    <property type="match status" value="2"/>
</dbReference>
<reference evidence="1" key="1">
    <citation type="journal article" date="2023" name="Int. J. Syst. Evol. Microbiol.">
        <title>&lt;i&gt;Clostridium folliculivorans&lt;/i&gt; sp. nov., isolated from soil samples of an organic paddy in Japan.</title>
        <authorList>
            <person name="Tazawa J."/>
            <person name="Kobayashi H."/>
            <person name="Tanizawa Y."/>
            <person name="Uchino A."/>
            <person name="Tanaka F."/>
            <person name="Urashima Y."/>
            <person name="Miura S."/>
            <person name="Sakamoto M."/>
            <person name="Ohkuma M."/>
            <person name="Tohno M."/>
        </authorList>
    </citation>
    <scope>NUCLEOTIDE SEQUENCE</scope>
    <source>
        <strain evidence="1">D1-1</strain>
    </source>
</reference>
<keyword evidence="2" id="KW-1185">Reference proteome</keyword>
<gene>
    <name evidence="1" type="ORF">CFOLD11_11750</name>
</gene>
<evidence type="ECO:0008006" key="3">
    <source>
        <dbReference type="Google" id="ProtNLM"/>
    </source>
</evidence>
<dbReference type="RefSeq" id="WP_261851358.1">
    <property type="nucleotide sequence ID" value="NZ_BQXY01000001.1"/>
</dbReference>
<accession>A0A9W5Y0M5</accession>
<dbReference type="AlphaFoldDB" id="A0A9W5Y0M5"/>
<dbReference type="InterPro" id="IPR027417">
    <property type="entry name" value="P-loop_NTPase"/>
</dbReference>